<feature type="domain" description="Glycosyl hydrolase family 13 catalytic" evidence="17">
    <location>
        <begin position="79"/>
        <end position="443"/>
    </location>
</feature>
<evidence type="ECO:0000256" key="1">
    <source>
        <dbReference type="ARBA" id="ARBA00004496"/>
    </source>
</evidence>
<feature type="site" description="Transition state stabilizer" evidence="16">
    <location>
        <position position="376"/>
    </location>
</feature>
<dbReference type="PANTHER" id="PTHR43651">
    <property type="entry name" value="1,4-ALPHA-GLUCAN-BRANCHING ENZYME"/>
    <property type="match status" value="1"/>
</dbReference>
<gene>
    <name evidence="18" type="ORF">B1C78_14990</name>
</gene>
<evidence type="ECO:0000256" key="12">
    <source>
        <dbReference type="ARBA" id="ARBA00034013"/>
    </source>
</evidence>
<feature type="active site" description="Nucleophile" evidence="15">
    <location>
        <position position="245"/>
    </location>
</feature>
<feature type="active site" description="Proton donor" evidence="15">
    <location>
        <position position="282"/>
    </location>
</feature>
<dbReference type="GO" id="GO:0033942">
    <property type="term" value="F:4-alpha-D-(1-&gt;4)-alpha-D-glucanotrehalose trehalohydrolase activity"/>
    <property type="evidence" value="ECO:0007669"/>
    <property type="project" value="UniProtKB-EC"/>
</dbReference>
<dbReference type="InterPro" id="IPR044901">
    <property type="entry name" value="Trehalose_TreZ_E-set_sf"/>
</dbReference>
<dbReference type="EMBL" id="MVBK01000101">
    <property type="protein sequence ID" value="OOG22428.1"/>
    <property type="molecule type" value="Genomic_DNA"/>
</dbReference>
<dbReference type="CDD" id="cd11325">
    <property type="entry name" value="AmyAc_GTHase"/>
    <property type="match status" value="1"/>
</dbReference>
<keyword evidence="19" id="KW-1185">Reference proteome</keyword>
<evidence type="ECO:0000256" key="5">
    <source>
        <dbReference type="ARBA" id="ARBA00015938"/>
    </source>
</evidence>
<comment type="subcellular location">
    <subcellularLocation>
        <location evidence="1 15">Cytoplasm</location>
    </subcellularLocation>
</comment>
<comment type="similarity">
    <text evidence="3 14">Belongs to the glycosyl hydrolase 13 family.</text>
</comment>
<evidence type="ECO:0000256" key="11">
    <source>
        <dbReference type="ARBA" id="ARBA00033284"/>
    </source>
</evidence>
<dbReference type="RefSeq" id="WP_077279968.1">
    <property type="nucleotide sequence ID" value="NZ_MVBK01000101.1"/>
</dbReference>
<dbReference type="Pfam" id="PF11941">
    <property type="entry name" value="DUF3459"/>
    <property type="match status" value="1"/>
</dbReference>
<comment type="pathway">
    <text evidence="2 14">Glycan biosynthesis; trehalose biosynthesis.</text>
</comment>
<evidence type="ECO:0000256" key="14">
    <source>
        <dbReference type="PIRNR" id="PIRNR006337"/>
    </source>
</evidence>
<evidence type="ECO:0000256" key="7">
    <source>
        <dbReference type="ARBA" id="ARBA00022801"/>
    </source>
</evidence>
<evidence type="ECO:0000259" key="17">
    <source>
        <dbReference type="SMART" id="SM00642"/>
    </source>
</evidence>
<keyword evidence="7 14" id="KW-0378">Hydrolase</keyword>
<keyword evidence="8" id="KW-0119">Carbohydrate metabolism</keyword>
<dbReference type="Gene3D" id="1.10.10.760">
    <property type="entry name" value="E-set domains of sugar-utilizing enzymes"/>
    <property type="match status" value="1"/>
</dbReference>
<dbReference type="Gene3D" id="3.20.20.80">
    <property type="entry name" value="Glycosidases"/>
    <property type="match status" value="1"/>
</dbReference>
<dbReference type="InterPro" id="IPR013783">
    <property type="entry name" value="Ig-like_fold"/>
</dbReference>
<dbReference type="NCBIfam" id="TIGR02402">
    <property type="entry name" value="trehalose_TreZ"/>
    <property type="match status" value="1"/>
</dbReference>
<evidence type="ECO:0000256" key="3">
    <source>
        <dbReference type="ARBA" id="ARBA00008061"/>
    </source>
</evidence>
<evidence type="ECO:0000256" key="6">
    <source>
        <dbReference type="ARBA" id="ARBA00022490"/>
    </source>
</evidence>
<dbReference type="EC" id="3.2.1.141" evidence="4 13"/>
<evidence type="ECO:0000256" key="10">
    <source>
        <dbReference type="ARBA" id="ARBA00032057"/>
    </source>
</evidence>
<dbReference type="PIRSF" id="PIRSF006337">
    <property type="entry name" value="Trehalose_TreZ"/>
    <property type="match status" value="1"/>
</dbReference>
<evidence type="ECO:0000256" key="8">
    <source>
        <dbReference type="ARBA" id="ARBA00023277"/>
    </source>
</evidence>
<comment type="catalytic activity">
    <reaction evidence="12 14">
        <text>hydrolysis of (1-&gt;4)-alpha-D-glucosidic linkage in 4-alpha-D-[(1-&gt;4)-alpha-D-glucanosyl]n trehalose to yield trehalose and (1-&gt;4)-alpha-D-glucan.</text>
        <dbReference type="EC" id="3.2.1.141"/>
    </reaction>
</comment>
<evidence type="ECO:0000256" key="13">
    <source>
        <dbReference type="NCBIfam" id="TIGR02402"/>
    </source>
</evidence>
<dbReference type="UniPathway" id="UPA00299"/>
<evidence type="ECO:0000256" key="2">
    <source>
        <dbReference type="ARBA" id="ARBA00005199"/>
    </source>
</evidence>
<dbReference type="SMART" id="SM00642">
    <property type="entry name" value="Aamy"/>
    <property type="match status" value="1"/>
</dbReference>
<dbReference type="PANTHER" id="PTHR43651:SF11">
    <property type="entry name" value="MALTO-OLIGOSYLTREHALOSE TREHALOHYDROLASE"/>
    <property type="match status" value="1"/>
</dbReference>
<dbReference type="STRING" id="108003.B1C78_14990"/>
<dbReference type="GO" id="GO:0005992">
    <property type="term" value="P:trehalose biosynthetic process"/>
    <property type="evidence" value="ECO:0007669"/>
    <property type="project" value="UniProtKB-UniRule"/>
</dbReference>
<dbReference type="InterPro" id="IPR022567">
    <property type="entry name" value="DUF3459"/>
</dbReference>
<dbReference type="SUPFAM" id="SSF51445">
    <property type="entry name" value="(Trans)glycosidases"/>
    <property type="match status" value="1"/>
</dbReference>
<evidence type="ECO:0000256" key="4">
    <source>
        <dbReference type="ARBA" id="ARBA00012268"/>
    </source>
</evidence>
<dbReference type="CDD" id="cd02853">
    <property type="entry name" value="E_set_MTHase_like_N"/>
    <property type="match status" value="1"/>
</dbReference>
<dbReference type="InterPro" id="IPR006047">
    <property type="entry name" value="GH13_cat_dom"/>
</dbReference>
<reference evidence="18 19" key="1">
    <citation type="submission" date="2017-02" db="EMBL/GenBank/DDBJ databases">
        <title>Genomic diversity within the haloalkaliphilic genus Thioalkalivibrio.</title>
        <authorList>
            <person name="Ahn A.-C."/>
            <person name="Meier-Kolthoff J."/>
            <person name="Overmars L."/>
            <person name="Richter M."/>
            <person name="Woyke T."/>
            <person name="Sorokin D.Y."/>
            <person name="Muyzer G."/>
        </authorList>
    </citation>
    <scope>NUCLEOTIDE SEQUENCE [LARGE SCALE GENOMIC DNA]</scope>
    <source>
        <strain evidence="18 19">ALJD</strain>
    </source>
</reference>
<dbReference type="Pfam" id="PF00128">
    <property type="entry name" value="Alpha-amylase"/>
    <property type="match status" value="1"/>
</dbReference>
<comment type="caution">
    <text evidence="18">The sequence shown here is derived from an EMBL/GenBank/DDBJ whole genome shotgun (WGS) entry which is preliminary data.</text>
</comment>
<dbReference type="SUPFAM" id="SSF81296">
    <property type="entry name" value="E set domains"/>
    <property type="match status" value="1"/>
</dbReference>
<evidence type="ECO:0000256" key="9">
    <source>
        <dbReference type="ARBA" id="ARBA00023295"/>
    </source>
</evidence>
<evidence type="ECO:0000313" key="18">
    <source>
        <dbReference type="EMBL" id="OOG22428.1"/>
    </source>
</evidence>
<accession>A0A1V3NC43</accession>
<organism evidence="18 19">
    <name type="scientific">Thioalkalivibrio denitrificans</name>
    <dbReference type="NCBI Taxonomy" id="108003"/>
    <lineage>
        <taxon>Bacteria</taxon>
        <taxon>Pseudomonadati</taxon>
        <taxon>Pseudomonadota</taxon>
        <taxon>Gammaproteobacteria</taxon>
        <taxon>Chromatiales</taxon>
        <taxon>Ectothiorhodospiraceae</taxon>
        <taxon>Thioalkalivibrio</taxon>
    </lineage>
</organism>
<protein>
    <recommendedName>
        <fullName evidence="5 13">Malto-oligosyltrehalose trehalohydrolase</fullName>
        <shortName evidence="14">MTHase</shortName>
        <ecNumber evidence="4 13">3.2.1.141</ecNumber>
    </recommendedName>
    <alternativeName>
        <fullName evidence="11 14">4-alpha-D-((1-&gt;4)-alpha-D-glucano)trehalose trehalohydrolase</fullName>
    </alternativeName>
    <alternativeName>
        <fullName evidence="10 14">Maltooligosyl trehalose trehalohydrolase</fullName>
    </alternativeName>
</protein>
<keyword evidence="6" id="KW-0963">Cytoplasm</keyword>
<name>A0A1V3NC43_9GAMM</name>
<dbReference type="OrthoDB" id="9800174at2"/>
<keyword evidence="9 14" id="KW-0326">Glycosidase</keyword>
<evidence type="ECO:0000256" key="16">
    <source>
        <dbReference type="PIRSR" id="PIRSR006337-3"/>
    </source>
</evidence>
<dbReference type="InterPro" id="IPR017853">
    <property type="entry name" value="GH"/>
</dbReference>
<sequence>MTCVRVWAPEVRRVELECAGKRRPMAREADGWWSVAAPELVHGTDYAFRVDEEGPFPDPRSPWQPHGVHGPSRWVDHGRFRWHDAGWQAPPLASAVIYELHVGTFTPDGTFEAVIDRLDHLKDLGITHVELMPVAEFPGERGWGYDGVDLFAPHHAYGGPEGLKRLVDACHRKGLAVLLDVVYNHLGPSGNYLGRFGPYFTDAYRTPWGDAVNLDQAHSDTVRRFFLDNALMWLEDYHFDGLRIDAVHAIVDISAIHFLEALAREVRALEARLGRHLVVIAESDLNDPRVVRAPEIGGHGLDAQWNEDFHHALHAVLTGERDGYYADFGAVADLAAALTRGLVYDGRYSTYRRRSHGRPAADLPARRFVGCLQNHDQVGNRALGERSAQLLSAGLLRVGAALVLTAPFVPLLFQGEEWGADTPFLYFTNHDDPDLAQAVREGRRREFAAFGWDPEGIPDPQAPETFERSRLDWDQPTDEPYAGLLRWYRELIALRRAHPAFAEDRLERVRVRFDESERWLMMRRGALAVACNLGTSPRRLDCPAGCHPRILLASDPGVAVTCETIDLPAETVAILDLVPNTAACGGEAT</sequence>
<dbReference type="Gene3D" id="2.60.40.10">
    <property type="entry name" value="Immunoglobulins"/>
    <property type="match status" value="1"/>
</dbReference>
<dbReference type="GO" id="GO:0005737">
    <property type="term" value="C:cytoplasm"/>
    <property type="evidence" value="ECO:0007669"/>
    <property type="project" value="UniProtKB-SubCell"/>
</dbReference>
<dbReference type="InterPro" id="IPR012768">
    <property type="entry name" value="Trehalose_TreZ"/>
</dbReference>
<proteinExistence type="inferred from homology"/>
<evidence type="ECO:0000256" key="15">
    <source>
        <dbReference type="PIRSR" id="PIRSR006337-1"/>
    </source>
</evidence>
<dbReference type="AlphaFoldDB" id="A0A1V3NC43"/>
<evidence type="ECO:0000313" key="19">
    <source>
        <dbReference type="Proteomes" id="UP000189462"/>
    </source>
</evidence>
<dbReference type="InterPro" id="IPR014756">
    <property type="entry name" value="Ig_E-set"/>
</dbReference>
<dbReference type="Proteomes" id="UP000189462">
    <property type="component" value="Unassembled WGS sequence"/>
</dbReference>